<proteinExistence type="predicted"/>
<evidence type="ECO:0000313" key="1">
    <source>
        <dbReference type="EMBL" id="KKL26985.1"/>
    </source>
</evidence>
<dbReference type="EMBL" id="LAZR01035637">
    <property type="protein sequence ID" value="KKL26985.1"/>
    <property type="molecule type" value="Genomic_DNA"/>
</dbReference>
<reference evidence="1" key="1">
    <citation type="journal article" date="2015" name="Nature">
        <title>Complex archaea that bridge the gap between prokaryotes and eukaryotes.</title>
        <authorList>
            <person name="Spang A."/>
            <person name="Saw J.H."/>
            <person name="Jorgensen S.L."/>
            <person name="Zaremba-Niedzwiedzka K."/>
            <person name="Martijn J."/>
            <person name="Lind A.E."/>
            <person name="van Eijk R."/>
            <person name="Schleper C."/>
            <person name="Guy L."/>
            <person name="Ettema T.J."/>
        </authorList>
    </citation>
    <scope>NUCLEOTIDE SEQUENCE</scope>
</reference>
<accession>A0A0F9BYH0</accession>
<sequence length="86" mass="9998">MTDQINLEIVEVTHRRAQRDELPNPLHVPFERRCNHMKALSLGNFYHFHIPDQGFQALLCYPCMLYFRALKGTFFLASDPVIPPAV</sequence>
<organism evidence="1">
    <name type="scientific">marine sediment metagenome</name>
    <dbReference type="NCBI Taxonomy" id="412755"/>
    <lineage>
        <taxon>unclassified sequences</taxon>
        <taxon>metagenomes</taxon>
        <taxon>ecological metagenomes</taxon>
    </lineage>
</organism>
<protein>
    <submittedName>
        <fullName evidence="1">Uncharacterized protein</fullName>
    </submittedName>
</protein>
<comment type="caution">
    <text evidence="1">The sequence shown here is derived from an EMBL/GenBank/DDBJ whole genome shotgun (WGS) entry which is preliminary data.</text>
</comment>
<name>A0A0F9BYH0_9ZZZZ</name>
<gene>
    <name evidence="1" type="ORF">LCGC14_2389770</name>
</gene>
<dbReference type="AlphaFoldDB" id="A0A0F9BYH0"/>